<dbReference type="GO" id="GO:0008233">
    <property type="term" value="F:peptidase activity"/>
    <property type="evidence" value="ECO:0007669"/>
    <property type="project" value="InterPro"/>
</dbReference>
<dbReference type="OrthoDB" id="9799970at2"/>
<dbReference type="CDD" id="cd14845">
    <property type="entry name" value="L-Ala-D-Glu_peptidase_like"/>
    <property type="match status" value="1"/>
</dbReference>
<organism evidence="2">
    <name type="scientific">Fusobacterium animalis</name>
    <dbReference type="NCBI Taxonomy" id="76859"/>
    <lineage>
        <taxon>Bacteria</taxon>
        <taxon>Fusobacteriati</taxon>
        <taxon>Fusobacteriota</taxon>
        <taxon>Fusobacteriia</taxon>
        <taxon>Fusobacteriales</taxon>
        <taxon>Fusobacteriaceae</taxon>
        <taxon>Fusobacterium</taxon>
    </lineage>
</organism>
<evidence type="ECO:0000259" key="1">
    <source>
        <dbReference type="Pfam" id="PF13539"/>
    </source>
</evidence>
<gene>
    <name evidence="2" type="ORF">RN98_01805</name>
</gene>
<sequence length="169" mass="19336">MYTLSQTSLDKLNGVHPNLVNFMKELIKISPRNFKITAGVRTAEEQNKLYQQGRTVKGIKVTKVDGYKLKSNHQVKYDGLGYAVDIGVLVTEKVIEKVKENGKEVEKEIEKTVYKGSWKDFHYYQDIYNTAKNAGLLEKYGIEWGGNCWVSFKDGPHWQIKGADKIAFK</sequence>
<dbReference type="InterPro" id="IPR039561">
    <property type="entry name" value="Peptidase_M15C"/>
</dbReference>
<feature type="domain" description="Peptidase M15C" evidence="1">
    <location>
        <begin position="80"/>
        <end position="159"/>
    </location>
</feature>
<dbReference type="PATRIC" id="fig|76859.3.peg.360"/>
<name>A0A0M4SC08_9FUSO</name>
<accession>A0A0M4SC08</accession>
<dbReference type="Pfam" id="PF13539">
    <property type="entry name" value="Peptidase_M15_4"/>
    <property type="match status" value="1"/>
</dbReference>
<dbReference type="RefSeq" id="WP_060675689.1">
    <property type="nucleotide sequence ID" value="NZ_CP012713.1"/>
</dbReference>
<dbReference type="Proteomes" id="UP000063147">
    <property type="component" value="Chromosome"/>
</dbReference>
<dbReference type="InterPro" id="IPR009045">
    <property type="entry name" value="Zn_M74/Hedgehog-like"/>
</dbReference>
<evidence type="ECO:0000313" key="2">
    <source>
        <dbReference type="EMBL" id="ALF16987.1"/>
    </source>
</evidence>
<dbReference type="AlphaFoldDB" id="A0A0M4SC08"/>
<dbReference type="Gene3D" id="3.30.1380.10">
    <property type="match status" value="1"/>
</dbReference>
<evidence type="ECO:0000313" key="3">
    <source>
        <dbReference type="Proteomes" id="UP000063147"/>
    </source>
</evidence>
<dbReference type="EMBL" id="CP012713">
    <property type="protein sequence ID" value="ALF16987.1"/>
    <property type="molecule type" value="Genomic_DNA"/>
</dbReference>
<protein>
    <submittedName>
        <fullName evidence="2">Endolysin</fullName>
    </submittedName>
</protein>
<dbReference type="SUPFAM" id="SSF55166">
    <property type="entry name" value="Hedgehog/DD-peptidase"/>
    <property type="match status" value="1"/>
</dbReference>
<reference evidence="2 3" key="1">
    <citation type="submission" date="2015-09" db="EMBL/GenBank/DDBJ databases">
        <authorList>
            <person name="Jackson K.R."/>
            <person name="Lunt B.L."/>
            <person name="Fisher J.N.B."/>
            <person name="Gardner A.V."/>
            <person name="Bailey M.E."/>
            <person name="Deus L.M."/>
            <person name="Earl A.S."/>
            <person name="Gibby P.D."/>
            <person name="Hartmann K.A."/>
            <person name="Liu J.E."/>
            <person name="Manci A.M."/>
            <person name="Nielsen D.A."/>
            <person name="Solomon M.B."/>
            <person name="Breakwell D.P."/>
            <person name="Burnett S.H."/>
            <person name="Grose J.H."/>
        </authorList>
    </citation>
    <scope>NUCLEOTIDE SEQUENCE [LARGE SCALE GENOMIC DNA]</scope>
    <source>
        <strain evidence="2 3">KCOM 1279</strain>
    </source>
</reference>
<proteinExistence type="predicted"/>